<gene>
    <name evidence="1" type="primary">PUS7</name>
    <name evidence="1" type="ORF">H2198_007264</name>
</gene>
<dbReference type="EC" id="5.4.99.27" evidence="1"/>
<proteinExistence type="predicted"/>
<organism evidence="1 2">
    <name type="scientific">Neophaeococcomyces mojaviensis</name>
    <dbReference type="NCBI Taxonomy" id="3383035"/>
    <lineage>
        <taxon>Eukaryota</taxon>
        <taxon>Fungi</taxon>
        <taxon>Dikarya</taxon>
        <taxon>Ascomycota</taxon>
        <taxon>Pezizomycotina</taxon>
        <taxon>Eurotiomycetes</taxon>
        <taxon>Chaetothyriomycetidae</taxon>
        <taxon>Chaetothyriales</taxon>
        <taxon>Chaetothyriales incertae sedis</taxon>
        <taxon>Neophaeococcomyces</taxon>
    </lineage>
</organism>
<name>A0ACC3A139_9EURO</name>
<sequence>MDETHSEGPPAKRRRVSINSNDDKAVSYPEAVGAIASEQPSAETSKEFEVGIQAYVNSSYLSLSAVLKKRYTDFLVNEILPDGTVLHLKSTRPPKQKQKKPRDESATVSSRKAAPESHNEAAAVAERSTQPEPEQNGKTDEKPEAESNTVTDTDREKLVNYLNETAATEILQLYQSIRDHPKKKSKEHPTVRTEFTTDRYLRGEIHQFIRTTFSSRIESSTDKEGTLILTASHSSGRGNQQGSANGWSQNKSQRPSKLSWLERGGEYVHFTLFKENKDTMEAISWLTKQLKCNAKVFQFAGTKDRRAVTVQRCSAYRIEAERLAAQNQSLRNSKIGDFEYHPHGLELGDLNGNEFVITLRDCHLSSAGTEFALDAVKSNMESRMQSLRENGYLNYYGQQRFGTFSVRTDVIGQHILREDFKAACDAILYYPPSAASSEQETGGNVSQDDKSRMQAISKWREDNVMNAALDILPRKFSAEAQLIRHLSRHPNDYFGALMTIQRNLRLMYVHAYQSLVWNLAASNRIKLHGTAVVEGDLVLVNEHKDKEVKTEISDNGGEEIKDAEGDIILAPGENDRAKQSDDVFERARALTQAEVDSGQYSIFDIVLPQPGYDILYPANASGAFYETFMKSADGGGLDPQNMRRKQRDFSLSGSYRKLLARIGEAWSVEVHQYDKDEQQFVRTDWEVMQAEKNGSKNEDGGDAQTDVQVPNATSETDHDSVANSGSKTAVVLKFQLGSSQYATMALRELSKGGIVPHKPEFSGGR</sequence>
<comment type="caution">
    <text evidence="1">The sequence shown here is derived from an EMBL/GenBank/DDBJ whole genome shotgun (WGS) entry which is preliminary data.</text>
</comment>
<protein>
    <submittedName>
        <fullName evidence="1">Multisubstrate pseudouridine synthase 7</fullName>
        <ecNumber evidence="1">5.4.99.27</ecNumber>
    </submittedName>
</protein>
<keyword evidence="2" id="KW-1185">Reference proteome</keyword>
<evidence type="ECO:0000313" key="1">
    <source>
        <dbReference type="EMBL" id="KAJ9653544.1"/>
    </source>
</evidence>
<accession>A0ACC3A139</accession>
<dbReference type="EMBL" id="JAPDRQ010000150">
    <property type="protein sequence ID" value="KAJ9653544.1"/>
    <property type="molecule type" value="Genomic_DNA"/>
</dbReference>
<reference evidence="1" key="1">
    <citation type="submission" date="2022-10" db="EMBL/GenBank/DDBJ databases">
        <title>Culturing micro-colonial fungi from biological soil crusts in the Mojave desert and describing Neophaeococcomyces mojavensis, and introducing the new genera and species Taxawa tesnikishii.</title>
        <authorList>
            <person name="Kurbessoian T."/>
            <person name="Stajich J.E."/>
        </authorList>
    </citation>
    <scope>NUCLEOTIDE SEQUENCE</scope>
    <source>
        <strain evidence="1">JES_112</strain>
    </source>
</reference>
<evidence type="ECO:0000313" key="2">
    <source>
        <dbReference type="Proteomes" id="UP001172386"/>
    </source>
</evidence>
<dbReference type="Proteomes" id="UP001172386">
    <property type="component" value="Unassembled WGS sequence"/>
</dbReference>
<keyword evidence="1" id="KW-0413">Isomerase</keyword>